<dbReference type="InterPro" id="IPR014146">
    <property type="entry name" value="LigD_ligase_dom"/>
</dbReference>
<evidence type="ECO:0000256" key="4">
    <source>
        <dbReference type="ARBA" id="ARBA00022679"/>
    </source>
</evidence>
<comment type="catalytic activity">
    <reaction evidence="20">
        <text>ATP + (deoxyribonucleotide)n-3'-hydroxyl + 5'-phospho-(deoxyribonucleotide)m = (deoxyribonucleotide)n+m + AMP + diphosphate.</text>
        <dbReference type="EC" id="6.5.1.1"/>
    </reaction>
</comment>
<keyword evidence="25" id="KW-1185">Reference proteome</keyword>
<name>W4QCA9_9BACI</name>
<dbReference type="CDD" id="cd04866">
    <property type="entry name" value="LigD_Pol_like_3"/>
    <property type="match status" value="1"/>
</dbReference>
<keyword evidence="12" id="KW-0067">ATP-binding</keyword>
<evidence type="ECO:0000256" key="16">
    <source>
        <dbReference type="ARBA" id="ARBA00023204"/>
    </source>
</evidence>
<dbReference type="NCBIfam" id="TIGR02778">
    <property type="entry name" value="ligD_pol"/>
    <property type="match status" value="1"/>
</dbReference>
<evidence type="ECO:0000256" key="21">
    <source>
        <dbReference type="ARBA" id="ARBA00049981"/>
    </source>
</evidence>
<keyword evidence="11" id="KW-0269">Exonuclease</keyword>
<evidence type="ECO:0000256" key="11">
    <source>
        <dbReference type="ARBA" id="ARBA00022839"/>
    </source>
</evidence>
<proteinExistence type="inferred from homology"/>
<keyword evidence="10" id="KW-0378">Hydrolase</keyword>
<dbReference type="PROSITE" id="PS50160">
    <property type="entry name" value="DNA_LIGASE_A3"/>
    <property type="match status" value="1"/>
</dbReference>
<evidence type="ECO:0000256" key="3">
    <source>
        <dbReference type="ARBA" id="ARBA00022598"/>
    </source>
</evidence>
<dbReference type="AlphaFoldDB" id="W4QCA9"/>
<keyword evidence="7" id="KW-0479">Metal-binding</keyword>
<dbReference type="GO" id="GO:0004527">
    <property type="term" value="F:exonuclease activity"/>
    <property type="evidence" value="ECO:0007669"/>
    <property type="project" value="UniProtKB-KW"/>
</dbReference>
<keyword evidence="17" id="KW-0464">Manganese</keyword>
<dbReference type="STRING" id="1236971.JCM9152_1045"/>
<dbReference type="Gene3D" id="3.90.920.10">
    <property type="entry name" value="DNA primase, PRIM domain"/>
    <property type="match status" value="1"/>
</dbReference>
<evidence type="ECO:0000256" key="6">
    <source>
        <dbReference type="ARBA" id="ARBA00022722"/>
    </source>
</evidence>
<dbReference type="Pfam" id="PF21686">
    <property type="entry name" value="LigD_Prim-Pol"/>
    <property type="match status" value="1"/>
</dbReference>
<dbReference type="Gene3D" id="3.30.470.30">
    <property type="entry name" value="DNA ligase/mRNA capping enzyme"/>
    <property type="match status" value="1"/>
</dbReference>
<evidence type="ECO:0000256" key="12">
    <source>
        <dbReference type="ARBA" id="ARBA00022840"/>
    </source>
</evidence>
<dbReference type="PROSITE" id="PS00697">
    <property type="entry name" value="DNA_LIGASE_A1"/>
    <property type="match status" value="1"/>
</dbReference>
<dbReference type="GO" id="GO:0003887">
    <property type="term" value="F:DNA-directed DNA polymerase activity"/>
    <property type="evidence" value="ECO:0007669"/>
    <property type="project" value="UniProtKB-KW"/>
</dbReference>
<keyword evidence="16" id="KW-0234">DNA repair</keyword>
<dbReference type="InterPro" id="IPR033652">
    <property type="entry name" value="LigD_Pol-like_3"/>
</dbReference>
<dbReference type="InterPro" id="IPR052171">
    <property type="entry name" value="NHEJ_LigD"/>
</dbReference>
<evidence type="ECO:0000256" key="14">
    <source>
        <dbReference type="ARBA" id="ARBA00023125"/>
    </source>
</evidence>
<keyword evidence="14" id="KW-0238">DNA-binding</keyword>
<evidence type="ECO:0000256" key="7">
    <source>
        <dbReference type="ARBA" id="ARBA00022723"/>
    </source>
</evidence>
<evidence type="ECO:0000256" key="8">
    <source>
        <dbReference type="ARBA" id="ARBA00022741"/>
    </source>
</evidence>
<dbReference type="InterPro" id="IPR016059">
    <property type="entry name" value="DNA_ligase_ATP-dep_CS"/>
</dbReference>
<keyword evidence="3 24" id="KW-0436">Ligase</keyword>
<evidence type="ECO:0000256" key="2">
    <source>
        <dbReference type="ARBA" id="ARBA00012727"/>
    </source>
</evidence>
<keyword evidence="6" id="KW-0540">Nuclease</keyword>
<dbReference type="GO" id="GO:0046872">
    <property type="term" value="F:metal ion binding"/>
    <property type="evidence" value="ECO:0007669"/>
    <property type="project" value="UniProtKB-KW"/>
</dbReference>
<evidence type="ECO:0000256" key="1">
    <source>
        <dbReference type="ARBA" id="ARBA00001936"/>
    </source>
</evidence>
<dbReference type="GO" id="GO:0006281">
    <property type="term" value="P:DNA repair"/>
    <property type="evidence" value="ECO:0007669"/>
    <property type="project" value="UniProtKB-KW"/>
</dbReference>
<comment type="cofactor">
    <cofactor evidence="1">
        <name>Mn(2+)</name>
        <dbReference type="ChEBI" id="CHEBI:29035"/>
    </cofactor>
</comment>
<dbReference type="InterPro" id="IPR012310">
    <property type="entry name" value="DNA_ligase_ATP-dep_cent"/>
</dbReference>
<dbReference type="PANTHER" id="PTHR42705">
    <property type="entry name" value="BIFUNCTIONAL NON-HOMOLOGOUS END JOINING PROTEIN LIGD"/>
    <property type="match status" value="1"/>
</dbReference>
<evidence type="ECO:0000256" key="10">
    <source>
        <dbReference type="ARBA" id="ARBA00022801"/>
    </source>
</evidence>
<dbReference type="GO" id="GO:0003910">
    <property type="term" value="F:DNA ligase (ATP) activity"/>
    <property type="evidence" value="ECO:0007669"/>
    <property type="project" value="UniProtKB-EC"/>
</dbReference>
<reference evidence="24" key="1">
    <citation type="journal article" date="2014" name="Genome Announc.">
        <title>Draft Genome Sequences of Three Alkaliphilic Bacillus Strains, Bacillus wakoensis JCM 9140T, Bacillus akibai JCM 9157T, and Bacillus hemicellulosilyticus JCM 9152T.</title>
        <authorList>
            <person name="Yuki M."/>
            <person name="Oshima K."/>
            <person name="Suda W."/>
            <person name="Oshida Y."/>
            <person name="Kitamura K."/>
            <person name="Iida T."/>
            <person name="Hattori M."/>
            <person name="Ohkuma M."/>
        </authorList>
    </citation>
    <scope>NUCLEOTIDE SEQUENCE [LARGE SCALE GENOMIC DNA]</scope>
    <source>
        <strain evidence="24">JCM 9152</strain>
    </source>
</reference>
<evidence type="ECO:0000256" key="22">
    <source>
        <dbReference type="ARBA" id="ARBA00049990"/>
    </source>
</evidence>
<dbReference type="GO" id="GO:0006310">
    <property type="term" value="P:DNA recombination"/>
    <property type="evidence" value="ECO:0007669"/>
    <property type="project" value="UniProtKB-KW"/>
</dbReference>
<dbReference type="InterPro" id="IPR014143">
    <property type="entry name" value="NHEJ_ligase_prk"/>
</dbReference>
<dbReference type="OrthoDB" id="9802472at2"/>
<keyword evidence="15" id="KW-0233">DNA recombination</keyword>
<evidence type="ECO:0000256" key="13">
    <source>
        <dbReference type="ARBA" id="ARBA00022932"/>
    </source>
</evidence>
<dbReference type="GO" id="GO:0003677">
    <property type="term" value="F:DNA binding"/>
    <property type="evidence" value="ECO:0007669"/>
    <property type="project" value="UniProtKB-KW"/>
</dbReference>
<evidence type="ECO:0000313" key="24">
    <source>
        <dbReference type="EMBL" id="GAE29670.1"/>
    </source>
</evidence>
<comment type="similarity">
    <text evidence="22">In the N-terminal section; belongs to the LigD polymerase family.</text>
</comment>
<organism evidence="24 25">
    <name type="scientific">Halalkalibacter hemicellulosilyticusJCM 9152</name>
    <dbReference type="NCBI Taxonomy" id="1236971"/>
    <lineage>
        <taxon>Bacteria</taxon>
        <taxon>Bacillati</taxon>
        <taxon>Bacillota</taxon>
        <taxon>Bacilli</taxon>
        <taxon>Bacillales</taxon>
        <taxon>Bacillaceae</taxon>
        <taxon>Halalkalibacter</taxon>
    </lineage>
</organism>
<keyword evidence="18" id="KW-0511">Multifunctional enzyme</keyword>
<dbReference type="EC" id="6.5.1.1" evidence="2"/>
<keyword evidence="8" id="KW-0547">Nucleotide-binding</keyword>
<dbReference type="PROSITE" id="PS00333">
    <property type="entry name" value="DNA_LIGASE_A2"/>
    <property type="match status" value="1"/>
</dbReference>
<feature type="domain" description="ATP-dependent DNA ligase family profile" evidence="23">
    <location>
        <begin position="115"/>
        <end position="207"/>
    </location>
</feature>
<keyword evidence="13" id="KW-0239">DNA-directed DNA polymerase</keyword>
<dbReference type="GO" id="GO:0005524">
    <property type="term" value="F:ATP binding"/>
    <property type="evidence" value="ECO:0007669"/>
    <property type="project" value="UniProtKB-KW"/>
</dbReference>
<dbReference type="SUPFAM" id="SSF56091">
    <property type="entry name" value="DNA ligase/mRNA capping enzyme, catalytic domain"/>
    <property type="match status" value="1"/>
</dbReference>
<evidence type="ECO:0000256" key="17">
    <source>
        <dbReference type="ARBA" id="ARBA00023211"/>
    </source>
</evidence>
<evidence type="ECO:0000256" key="19">
    <source>
        <dbReference type="ARBA" id="ARBA00029943"/>
    </source>
</evidence>
<dbReference type="RefSeq" id="WP_035341554.1">
    <property type="nucleotide sequence ID" value="NZ_BAUU01000006.1"/>
</dbReference>
<dbReference type="CDD" id="cd07906">
    <property type="entry name" value="Adenylation_DNA_ligase_LigD_LigC"/>
    <property type="match status" value="1"/>
</dbReference>
<gene>
    <name evidence="24" type="ORF">JCM9152_1045</name>
</gene>
<evidence type="ECO:0000313" key="25">
    <source>
        <dbReference type="Proteomes" id="UP000018895"/>
    </source>
</evidence>
<dbReference type="Proteomes" id="UP000018895">
    <property type="component" value="Unassembled WGS sequence"/>
</dbReference>
<keyword evidence="4" id="KW-0808">Transferase</keyword>
<sequence>MKPMRLTTRASIPTGDNWIYEAKYDGFRCMLHWKQNGPTLLSRTGRSLNKQFPEMIDFCLQHEELISPYLPLLLDGEIVFLTHSLVSDFTIVQNRGRLRNQTSVDKQQSLHPCHFLAFDLLVEQGKSYENQPLFKRKERLYSLFQKAAWPLTPLKQSNKRIQLMTYTNDHHTLWSQVTAQNGEGIIAKHRMSKYEEGVRTTQWLKIKHWRIVTVVLSHYDRQNGYFRGTVLKGEQWIEVVHFKHGLSKEEETNLASFFHKQGQKVSTEQWNVEPAICVDIACIDFDGKHLREPTFHQFQFESDPFTCTWKQMQRQLHPLPEPISMTHADKPIFPKLSIDKDAYILYLQKIAPVLLPFLENRCLTLIRYPHGVEGESFYQKQCPDYAPGFIETKKEEGIDYIVCNDVRTLLWLGNQLALEFHIPFQTIETNKPTEIVFDLDPPTVRQFHLAITAAQQMKKVFDRFGLYSYVKTSGGKGLQLYLPIANNQFTYEETRLFTKFIATYLCEQNPSLYTTERLKKKRGKRLYVDYIQHDVGKTIISPFSPRGNADGLVATPLWWHEVNEDLTPYNFDLHTVIERVKEGNPFESFFAHKDKQPFRDVITELKERMY</sequence>
<evidence type="ECO:0000256" key="9">
    <source>
        <dbReference type="ARBA" id="ARBA00022763"/>
    </source>
</evidence>
<dbReference type="PANTHER" id="PTHR42705:SF2">
    <property type="entry name" value="BIFUNCTIONAL NON-HOMOLOGOUS END JOINING PROTEIN LIGD"/>
    <property type="match status" value="1"/>
</dbReference>
<keyword evidence="9" id="KW-0227">DNA damage</keyword>
<dbReference type="NCBIfam" id="TIGR02779">
    <property type="entry name" value="NHEJ_ligase_lig"/>
    <property type="match status" value="1"/>
</dbReference>
<evidence type="ECO:0000259" key="23">
    <source>
        <dbReference type="PROSITE" id="PS50160"/>
    </source>
</evidence>
<protein>
    <recommendedName>
        <fullName evidence="2">DNA ligase (ATP)</fullName>
        <ecNumber evidence="2">6.5.1.1</ecNumber>
    </recommendedName>
    <alternativeName>
        <fullName evidence="19">NHEJ DNA polymerase</fullName>
    </alternativeName>
</protein>
<evidence type="ECO:0000256" key="5">
    <source>
        <dbReference type="ARBA" id="ARBA00022695"/>
    </source>
</evidence>
<evidence type="ECO:0000256" key="18">
    <source>
        <dbReference type="ARBA" id="ARBA00023268"/>
    </source>
</evidence>
<comment type="caution">
    <text evidence="24">The sequence shown here is derived from an EMBL/GenBank/DDBJ whole genome shotgun (WGS) entry which is preliminary data.</text>
</comment>
<evidence type="ECO:0000256" key="20">
    <source>
        <dbReference type="ARBA" id="ARBA00034003"/>
    </source>
</evidence>
<dbReference type="InterPro" id="IPR014145">
    <property type="entry name" value="LigD_pol_dom"/>
</dbReference>
<dbReference type="NCBIfam" id="NF007211">
    <property type="entry name" value="PRK09633.1"/>
    <property type="match status" value="1"/>
</dbReference>
<accession>W4QCA9</accession>
<dbReference type="NCBIfam" id="TIGR02776">
    <property type="entry name" value="NHEJ_ligase_prk"/>
    <property type="match status" value="1"/>
</dbReference>
<comment type="similarity">
    <text evidence="21">In the C-terminal section; belongs to the ATP-dependent DNA ligase family.</text>
</comment>
<dbReference type="EMBL" id="BAUU01000006">
    <property type="protein sequence ID" value="GAE29670.1"/>
    <property type="molecule type" value="Genomic_DNA"/>
</dbReference>
<keyword evidence="5" id="KW-0548">Nucleotidyltransferase</keyword>
<dbReference type="Pfam" id="PF01068">
    <property type="entry name" value="DNA_ligase_A_M"/>
    <property type="match status" value="1"/>
</dbReference>
<evidence type="ECO:0000256" key="15">
    <source>
        <dbReference type="ARBA" id="ARBA00023172"/>
    </source>
</evidence>